<dbReference type="Gene3D" id="6.10.250.790">
    <property type="match status" value="1"/>
</dbReference>
<dbReference type="EMBL" id="JARVLH010000001">
    <property type="protein sequence ID" value="MEX5284478.1"/>
    <property type="molecule type" value="Genomic_DNA"/>
</dbReference>
<keyword evidence="5" id="KW-0717">Septation</keyword>
<dbReference type="PANTHER" id="PTHR34981:SF1">
    <property type="entry name" value="CELL DIVISION PROTEIN ZAPA"/>
    <property type="match status" value="1"/>
</dbReference>
<dbReference type="RefSeq" id="WP_368846186.1">
    <property type="nucleotide sequence ID" value="NZ_CP194411.1"/>
</dbReference>
<evidence type="ECO:0000313" key="11">
    <source>
        <dbReference type="Proteomes" id="UP001559623"/>
    </source>
</evidence>
<keyword evidence="3" id="KW-0963">Cytoplasm</keyword>
<keyword evidence="6" id="KW-0131">Cell cycle</keyword>
<evidence type="ECO:0000256" key="6">
    <source>
        <dbReference type="ARBA" id="ARBA00023306"/>
    </source>
</evidence>
<dbReference type="SUPFAM" id="SSF102829">
    <property type="entry name" value="Cell division protein ZapA-like"/>
    <property type="match status" value="1"/>
</dbReference>
<evidence type="ECO:0000256" key="3">
    <source>
        <dbReference type="ARBA" id="ARBA00022490"/>
    </source>
</evidence>
<evidence type="ECO:0000256" key="7">
    <source>
        <dbReference type="ARBA" id="ARBA00024910"/>
    </source>
</evidence>
<protein>
    <recommendedName>
        <fullName evidence="2">Cell division protein ZapA</fullName>
    </recommendedName>
    <alternativeName>
        <fullName evidence="9">Z ring-associated protein ZapA</fullName>
    </alternativeName>
</protein>
<reference evidence="10 11" key="1">
    <citation type="submission" date="2023-04" db="EMBL/GenBank/DDBJ databases">
        <title>Genome Sequence of Selenomonas sputigena ATCC 33150.</title>
        <authorList>
            <person name="Miller D.P."/>
            <person name="Anvari S."/>
            <person name="Polson S.W."/>
            <person name="Macdonald M."/>
            <person name="Mcdowell J.V."/>
        </authorList>
    </citation>
    <scope>NUCLEOTIDE SEQUENCE [LARGE SCALE GENOMIC DNA]</scope>
    <source>
        <strain evidence="10 11">ATCC 33150</strain>
    </source>
</reference>
<accession>A0ABV3X2R7</accession>
<evidence type="ECO:0000256" key="1">
    <source>
        <dbReference type="ARBA" id="ARBA00004496"/>
    </source>
</evidence>
<keyword evidence="11" id="KW-1185">Reference proteome</keyword>
<sequence length="83" mass="9359">MEKKKVVVEIFGETYPLRSDAGADYVRTLAKMVDDKMRDVATKTRSFSGNKIGVLAALQIADEYFKLKKDYDELLALLEEPNG</sequence>
<proteinExistence type="predicted"/>
<dbReference type="InterPro" id="IPR007838">
    <property type="entry name" value="Cell_div_ZapA-like"/>
</dbReference>
<evidence type="ECO:0000256" key="9">
    <source>
        <dbReference type="ARBA" id="ARBA00033158"/>
    </source>
</evidence>
<dbReference type="Pfam" id="PF05164">
    <property type="entry name" value="ZapA"/>
    <property type="match status" value="1"/>
</dbReference>
<evidence type="ECO:0000256" key="5">
    <source>
        <dbReference type="ARBA" id="ARBA00023210"/>
    </source>
</evidence>
<organism evidence="10 11">
    <name type="scientific">Selenomonas sputigena</name>
    <dbReference type="NCBI Taxonomy" id="69823"/>
    <lineage>
        <taxon>Bacteria</taxon>
        <taxon>Bacillati</taxon>
        <taxon>Bacillota</taxon>
        <taxon>Negativicutes</taxon>
        <taxon>Selenomonadales</taxon>
        <taxon>Selenomonadaceae</taxon>
        <taxon>Selenomonas</taxon>
    </lineage>
</organism>
<dbReference type="InterPro" id="IPR053712">
    <property type="entry name" value="Bac_CellDiv_Activator"/>
</dbReference>
<gene>
    <name evidence="10" type="ORF">QCO44_02305</name>
</gene>
<dbReference type="InterPro" id="IPR036192">
    <property type="entry name" value="Cell_div_ZapA-like_sf"/>
</dbReference>
<evidence type="ECO:0000256" key="4">
    <source>
        <dbReference type="ARBA" id="ARBA00022618"/>
    </source>
</evidence>
<comment type="subcellular location">
    <subcellularLocation>
        <location evidence="1">Cytoplasm</location>
    </subcellularLocation>
</comment>
<evidence type="ECO:0000256" key="8">
    <source>
        <dbReference type="ARBA" id="ARBA00026068"/>
    </source>
</evidence>
<dbReference type="GO" id="GO:0051301">
    <property type="term" value="P:cell division"/>
    <property type="evidence" value="ECO:0007669"/>
    <property type="project" value="UniProtKB-KW"/>
</dbReference>
<dbReference type="PANTHER" id="PTHR34981">
    <property type="entry name" value="CELL DIVISION PROTEIN ZAPA"/>
    <property type="match status" value="1"/>
</dbReference>
<keyword evidence="4 10" id="KW-0132">Cell division</keyword>
<evidence type="ECO:0000313" key="10">
    <source>
        <dbReference type="EMBL" id="MEX5284478.1"/>
    </source>
</evidence>
<comment type="caution">
    <text evidence="10">The sequence shown here is derived from an EMBL/GenBank/DDBJ whole genome shotgun (WGS) entry which is preliminary data.</text>
</comment>
<evidence type="ECO:0000256" key="2">
    <source>
        <dbReference type="ARBA" id="ARBA00015195"/>
    </source>
</evidence>
<comment type="function">
    <text evidence="7">Activator of cell division through the inhibition of FtsZ GTPase activity, therefore promoting FtsZ assembly into bundles of protofilaments necessary for the formation of the division Z ring. It is recruited early at mid-cell but it is not essential for cell division.</text>
</comment>
<dbReference type="Proteomes" id="UP001559623">
    <property type="component" value="Unassembled WGS sequence"/>
</dbReference>
<name>A0ABV3X2R7_9FIRM</name>
<comment type="subunit">
    <text evidence="8">Homodimer. Interacts with FtsZ.</text>
</comment>